<evidence type="ECO:0000259" key="2">
    <source>
        <dbReference type="Pfam" id="PF00561"/>
    </source>
</evidence>
<dbReference type="AlphaFoldDB" id="A0A7G8Q3H0"/>
<evidence type="ECO:0000256" key="1">
    <source>
        <dbReference type="SAM" id="SignalP"/>
    </source>
</evidence>
<dbReference type="PANTHER" id="PTHR43798:SF33">
    <property type="entry name" value="HYDROLASE, PUTATIVE (AFU_ORTHOLOGUE AFUA_2G14860)-RELATED"/>
    <property type="match status" value="1"/>
</dbReference>
<reference evidence="3 4" key="1">
    <citation type="submission" date="2020-08" db="EMBL/GenBank/DDBJ databases">
        <title>Dyella sp. G9 isolated from forest soil.</title>
        <authorList>
            <person name="Fu J."/>
            <person name="Qiu L."/>
        </authorList>
    </citation>
    <scope>NUCLEOTIDE SEQUENCE [LARGE SCALE GENOMIC DNA]</scope>
    <source>
        <strain evidence="3 4">G9</strain>
    </source>
</reference>
<keyword evidence="1" id="KW-0732">Signal</keyword>
<dbReference type="KEGG" id="dtl:H8F01_20170"/>
<feature type="domain" description="AB hydrolase-1" evidence="2">
    <location>
        <begin position="50"/>
        <end position="290"/>
    </location>
</feature>
<dbReference type="GO" id="GO:0016787">
    <property type="term" value="F:hydrolase activity"/>
    <property type="evidence" value="ECO:0007669"/>
    <property type="project" value="UniProtKB-KW"/>
</dbReference>
<gene>
    <name evidence="3" type="ORF">H8F01_20170</name>
</gene>
<dbReference type="PANTHER" id="PTHR43798">
    <property type="entry name" value="MONOACYLGLYCEROL LIPASE"/>
    <property type="match status" value="1"/>
</dbReference>
<dbReference type="RefSeq" id="WP_187056790.1">
    <property type="nucleotide sequence ID" value="NZ_CP060412.1"/>
</dbReference>
<dbReference type="PRINTS" id="PR00111">
    <property type="entry name" value="ABHYDROLASE"/>
</dbReference>
<dbReference type="InterPro" id="IPR029058">
    <property type="entry name" value="AB_hydrolase_fold"/>
</dbReference>
<dbReference type="InterPro" id="IPR050266">
    <property type="entry name" value="AB_hydrolase_sf"/>
</dbReference>
<accession>A0A7G8Q3H0</accession>
<dbReference type="InterPro" id="IPR000073">
    <property type="entry name" value="AB_hydrolase_1"/>
</dbReference>
<organism evidence="3 4">
    <name type="scientific">Dyella telluris</name>
    <dbReference type="NCBI Taxonomy" id="2763498"/>
    <lineage>
        <taxon>Bacteria</taxon>
        <taxon>Pseudomonadati</taxon>
        <taxon>Pseudomonadota</taxon>
        <taxon>Gammaproteobacteria</taxon>
        <taxon>Lysobacterales</taxon>
        <taxon>Rhodanobacteraceae</taxon>
        <taxon>Dyella</taxon>
    </lineage>
</organism>
<proteinExistence type="predicted"/>
<keyword evidence="4" id="KW-1185">Reference proteome</keyword>
<protein>
    <submittedName>
        <fullName evidence="3">Alpha/beta hydrolase</fullName>
    </submittedName>
</protein>
<dbReference type="EMBL" id="CP060412">
    <property type="protein sequence ID" value="QNK01328.1"/>
    <property type="molecule type" value="Genomic_DNA"/>
</dbReference>
<dbReference type="GO" id="GO:0016020">
    <property type="term" value="C:membrane"/>
    <property type="evidence" value="ECO:0007669"/>
    <property type="project" value="TreeGrafter"/>
</dbReference>
<dbReference type="Gene3D" id="3.40.50.1820">
    <property type="entry name" value="alpha/beta hydrolase"/>
    <property type="match status" value="1"/>
</dbReference>
<name>A0A7G8Q3H0_9GAMM</name>
<keyword evidence="3" id="KW-0378">Hydrolase</keyword>
<sequence length="305" mass="33448">MRRYLILAAGLLGISGLVHAGVPSYPKAFHDQLIQTNGTHLYVRVGGHGPAVLMLHGFGDTGDMWQPAAVALMKDHTVIVPDLRGLGLSDPAPDGYTKKNQGQDIADLLDQLHVDQVALVSHDIGNMVAYAFVVQHPSRVTRWVAIDAPLPGIGDWDAQLRSPRTWHFNFHGPDEERLVAGRERIYLDRFWNELSANPANIDEATRKHYATLYARPHAIHDAFAQFAAFPQDAIDNQALLSSHGKLAIPVLALGAEKSYGTRMAENLRNVATDVTAGVIAGSGHWVMEEQPARTTALIDQFVREP</sequence>
<feature type="signal peptide" evidence="1">
    <location>
        <begin position="1"/>
        <end position="20"/>
    </location>
</feature>
<dbReference type="SUPFAM" id="SSF53474">
    <property type="entry name" value="alpha/beta-Hydrolases"/>
    <property type="match status" value="1"/>
</dbReference>
<feature type="chain" id="PRO_5028882073" evidence="1">
    <location>
        <begin position="21"/>
        <end position="305"/>
    </location>
</feature>
<dbReference type="Pfam" id="PF00561">
    <property type="entry name" value="Abhydrolase_1"/>
    <property type="match status" value="1"/>
</dbReference>
<dbReference type="Proteomes" id="UP000515873">
    <property type="component" value="Chromosome"/>
</dbReference>
<evidence type="ECO:0000313" key="3">
    <source>
        <dbReference type="EMBL" id="QNK01328.1"/>
    </source>
</evidence>
<evidence type="ECO:0000313" key="4">
    <source>
        <dbReference type="Proteomes" id="UP000515873"/>
    </source>
</evidence>